<dbReference type="VEuPathDB" id="VectorBase:AFUN2_007836"/>
<evidence type="ECO:0000256" key="1">
    <source>
        <dbReference type="SAM" id="SignalP"/>
    </source>
</evidence>
<evidence type="ECO:0000313" key="2">
    <source>
        <dbReference type="EnsemblMetazoa" id="AFUN019636-PA"/>
    </source>
</evidence>
<protein>
    <submittedName>
        <fullName evidence="2">Uncharacterized protein</fullName>
    </submittedName>
</protein>
<feature type="chain" id="PRO_5021463827" evidence="1">
    <location>
        <begin position="24"/>
        <end position="78"/>
    </location>
</feature>
<sequence>MLPQRSWFFVFLGLFYVFHHVHGADTPGSPRGSPYRIDLAQYNQALLPRVRTIVEASELAEDQYVPYFELLPEYRERL</sequence>
<keyword evidence="1" id="KW-0732">Signal</keyword>
<feature type="signal peptide" evidence="1">
    <location>
        <begin position="1"/>
        <end position="23"/>
    </location>
</feature>
<proteinExistence type="predicted"/>
<accession>A0A4Y0BF29</accession>
<dbReference type="VEuPathDB" id="VectorBase:AFUN019636"/>
<name>A0A4Y0BF29_ANOFN</name>
<organism evidence="2">
    <name type="scientific">Anopheles funestus</name>
    <name type="common">African malaria mosquito</name>
    <dbReference type="NCBI Taxonomy" id="62324"/>
    <lineage>
        <taxon>Eukaryota</taxon>
        <taxon>Metazoa</taxon>
        <taxon>Ecdysozoa</taxon>
        <taxon>Arthropoda</taxon>
        <taxon>Hexapoda</taxon>
        <taxon>Insecta</taxon>
        <taxon>Pterygota</taxon>
        <taxon>Neoptera</taxon>
        <taxon>Endopterygota</taxon>
        <taxon>Diptera</taxon>
        <taxon>Nematocera</taxon>
        <taxon>Culicoidea</taxon>
        <taxon>Culicidae</taxon>
        <taxon>Anophelinae</taxon>
        <taxon>Anopheles</taxon>
    </lineage>
</organism>
<dbReference type="STRING" id="62324.A0A4Y0BF29"/>
<dbReference type="EnsemblMetazoa" id="AFUN019636-RA">
    <property type="protein sequence ID" value="AFUN019636-PA"/>
    <property type="gene ID" value="AFUN019636"/>
</dbReference>
<reference evidence="2" key="1">
    <citation type="submission" date="2020-05" db="UniProtKB">
        <authorList>
            <consortium name="EnsemblMetazoa"/>
        </authorList>
    </citation>
    <scope>IDENTIFICATION</scope>
    <source>
        <strain evidence="2">FUMOZ</strain>
    </source>
</reference>
<dbReference type="AlphaFoldDB" id="A0A4Y0BF29"/>